<organism evidence="2 3">
    <name type="scientific">Rubus argutus</name>
    <name type="common">Southern blackberry</name>
    <dbReference type="NCBI Taxonomy" id="59490"/>
    <lineage>
        <taxon>Eukaryota</taxon>
        <taxon>Viridiplantae</taxon>
        <taxon>Streptophyta</taxon>
        <taxon>Embryophyta</taxon>
        <taxon>Tracheophyta</taxon>
        <taxon>Spermatophyta</taxon>
        <taxon>Magnoliopsida</taxon>
        <taxon>eudicotyledons</taxon>
        <taxon>Gunneridae</taxon>
        <taxon>Pentapetalae</taxon>
        <taxon>rosids</taxon>
        <taxon>fabids</taxon>
        <taxon>Rosales</taxon>
        <taxon>Rosaceae</taxon>
        <taxon>Rosoideae</taxon>
        <taxon>Rosoideae incertae sedis</taxon>
        <taxon>Rubus</taxon>
    </lineage>
</organism>
<gene>
    <name evidence="2" type="ORF">M0R45_009134</name>
</gene>
<proteinExistence type="predicted"/>
<dbReference type="Proteomes" id="UP001457282">
    <property type="component" value="Unassembled WGS sequence"/>
</dbReference>
<sequence>MAAWVQRYFTAASQISSSLNCSFGIGCEKRQRRRRGSSDKGQSKAEHTTLDLTGGSGDVWLKWFHGGGLNWFGGLIGFAGNDFVVVMRLVIWFVEIGRGDGEGLGVDGEVNLSSSSYLCVSHLHCPQPPYLSNPITPSIINPCIFCHFPNLNHQLTAITKSQNPKINPGRINQSPCRRAQPPCSLADAVNNSSPGRRFSLSPSPTSPSRVHFDGAASLSPSLTSPSRVHFDGAASSPPPCPAIKPAPPSCSATAPAQIRVPSLLLVAGPSSRSCSHSHRRLHLTSTQFSQLDLPSINALSLLSNLLS</sequence>
<comment type="caution">
    <text evidence="2">The sequence shown here is derived from an EMBL/GenBank/DDBJ whole genome shotgun (WGS) entry which is preliminary data.</text>
</comment>
<name>A0AAW1Y5N5_RUBAR</name>
<dbReference type="PROSITE" id="PS51257">
    <property type="entry name" value="PROKAR_LIPOPROTEIN"/>
    <property type="match status" value="1"/>
</dbReference>
<accession>A0AAW1Y5N5</accession>
<evidence type="ECO:0000313" key="3">
    <source>
        <dbReference type="Proteomes" id="UP001457282"/>
    </source>
</evidence>
<protein>
    <submittedName>
        <fullName evidence="2">Uncharacterized protein</fullName>
    </submittedName>
</protein>
<evidence type="ECO:0000313" key="2">
    <source>
        <dbReference type="EMBL" id="KAK9943529.1"/>
    </source>
</evidence>
<feature type="region of interest" description="Disordered" evidence="1">
    <location>
        <begin position="181"/>
        <end position="217"/>
    </location>
</feature>
<feature type="compositionally biased region" description="Polar residues" evidence="1">
    <location>
        <begin position="189"/>
        <end position="208"/>
    </location>
</feature>
<evidence type="ECO:0000256" key="1">
    <source>
        <dbReference type="SAM" id="MobiDB-lite"/>
    </source>
</evidence>
<reference evidence="2 3" key="1">
    <citation type="journal article" date="2023" name="G3 (Bethesda)">
        <title>A chromosome-length genome assembly and annotation of blackberry (Rubus argutus, cv. 'Hillquist').</title>
        <authorList>
            <person name="Bruna T."/>
            <person name="Aryal R."/>
            <person name="Dudchenko O."/>
            <person name="Sargent D.J."/>
            <person name="Mead D."/>
            <person name="Buti M."/>
            <person name="Cavallini A."/>
            <person name="Hytonen T."/>
            <person name="Andres J."/>
            <person name="Pham M."/>
            <person name="Weisz D."/>
            <person name="Mascagni F."/>
            <person name="Usai G."/>
            <person name="Natali L."/>
            <person name="Bassil N."/>
            <person name="Fernandez G.E."/>
            <person name="Lomsadze A."/>
            <person name="Armour M."/>
            <person name="Olukolu B."/>
            <person name="Poorten T."/>
            <person name="Britton C."/>
            <person name="Davik J."/>
            <person name="Ashrafi H."/>
            <person name="Aiden E.L."/>
            <person name="Borodovsky M."/>
            <person name="Worthington M."/>
        </authorList>
    </citation>
    <scope>NUCLEOTIDE SEQUENCE [LARGE SCALE GENOMIC DNA]</scope>
    <source>
        <strain evidence="2">PI 553951</strain>
    </source>
</reference>
<dbReference type="AlphaFoldDB" id="A0AAW1Y5N5"/>
<keyword evidence="3" id="KW-1185">Reference proteome</keyword>
<dbReference type="EMBL" id="JBEDUW010000002">
    <property type="protein sequence ID" value="KAK9943529.1"/>
    <property type="molecule type" value="Genomic_DNA"/>
</dbReference>